<dbReference type="AlphaFoldDB" id="A0A967E8G6"/>
<reference evidence="1" key="2">
    <citation type="submission" date="2020-03" db="EMBL/GenBank/DDBJ databases">
        <title>Flavobacteriaceae bacterium strain TP-CH-4, a member of the family Flavobacteriaceae isolated from a deep-sea seamount.</title>
        <authorList>
            <person name="Zhang D.-C."/>
        </authorList>
    </citation>
    <scope>NUCLEOTIDE SEQUENCE</scope>
    <source>
        <strain evidence="1">TP-CH-4</strain>
    </source>
</reference>
<evidence type="ECO:0000313" key="2">
    <source>
        <dbReference type="Proteomes" id="UP000707206"/>
    </source>
</evidence>
<proteinExistence type="predicted"/>
<evidence type="ECO:0008006" key="3">
    <source>
        <dbReference type="Google" id="ProtNLM"/>
    </source>
</evidence>
<dbReference type="EMBL" id="VIKU02000007">
    <property type="protein sequence ID" value="NHF61264.1"/>
    <property type="molecule type" value="Genomic_DNA"/>
</dbReference>
<accession>A0A967E8G6</accession>
<gene>
    <name evidence="1" type="ORF">FK220_018065</name>
</gene>
<name>A0A967E8G6_9FLAO</name>
<sequence length="108" mass="12530">MERIVIVAYRPLPGKSEQLKSLSLKHWELLYDIGLVSYRKPIIMESQEGDIIEVFGWKSKTAMEQAHSNPKVQEMWIEYSKVCEYVPIGAIKESENLFSEFTPINIPK</sequence>
<organism evidence="1 2">
    <name type="scientific">Pelagihabitans pacificus</name>
    <dbReference type="NCBI Taxonomy" id="2696054"/>
    <lineage>
        <taxon>Bacteria</taxon>
        <taxon>Pseudomonadati</taxon>
        <taxon>Bacteroidota</taxon>
        <taxon>Flavobacteriia</taxon>
        <taxon>Flavobacteriales</taxon>
        <taxon>Flavobacteriaceae</taxon>
        <taxon>Pelagihabitans</taxon>
    </lineage>
</organism>
<comment type="caution">
    <text evidence="1">The sequence shown here is derived from an EMBL/GenBank/DDBJ whole genome shotgun (WGS) entry which is preliminary data.</text>
</comment>
<reference evidence="1" key="1">
    <citation type="submission" date="2019-07" db="EMBL/GenBank/DDBJ databases">
        <authorList>
            <person name="De-Chao Zhang Q."/>
        </authorList>
    </citation>
    <scope>NUCLEOTIDE SEQUENCE</scope>
    <source>
        <strain evidence="1">TP-CH-4</strain>
    </source>
</reference>
<keyword evidence="2" id="KW-1185">Reference proteome</keyword>
<evidence type="ECO:0000313" key="1">
    <source>
        <dbReference type="EMBL" id="NHF61264.1"/>
    </source>
</evidence>
<dbReference type="Proteomes" id="UP000707206">
    <property type="component" value="Unassembled WGS sequence"/>
</dbReference>
<protein>
    <recommendedName>
        <fullName evidence="3">ABM domain-containing protein</fullName>
    </recommendedName>
</protein>